<sequence>MAVFLAKTVERDENKISFTYRYRISGDPALYRDRDKTEKAALESEPSRARHDSGTDSIGTSSGRSGRSKRYFDPNYNYLDPEWMKHCEEILKRSEVLNERLRKQYGIVPEKYPVDSDTRPSFLRTPDEDSNVAQKARGRRSARTRDGRLRPPYTPFPRKTDKATRDLARLIVKGLARPGEGEDKQFRVTSTMSPIAGLGPSFNAIRRTQSEPTVTRASTVITRSDLIATKASTPLSLPPNLSSLIYTSSSSTQHPNARSSSAHSRLTPQRRSHSPTISDVVQFRNRIGALSDFLRNPRHKPPRPVVRSNSDASTQQGGAGSTSSEQ</sequence>
<feature type="compositionally biased region" description="Low complexity" evidence="1">
    <location>
        <begin position="312"/>
        <end position="326"/>
    </location>
</feature>
<dbReference type="WBParaSite" id="HCON_00020650-00001">
    <property type="protein sequence ID" value="HCON_00020650-00001"/>
    <property type="gene ID" value="HCON_00020650"/>
</dbReference>
<dbReference type="OrthoDB" id="5867124at2759"/>
<dbReference type="Proteomes" id="UP000025227">
    <property type="component" value="Unplaced"/>
</dbReference>
<feature type="compositionally biased region" description="Polar residues" evidence="1">
    <location>
        <begin position="253"/>
        <end position="267"/>
    </location>
</feature>
<dbReference type="OMA" id="MKHCEEI"/>
<evidence type="ECO:0000313" key="2">
    <source>
        <dbReference type="Proteomes" id="UP000025227"/>
    </source>
</evidence>
<feature type="region of interest" description="Disordered" evidence="1">
    <location>
        <begin position="36"/>
        <end position="71"/>
    </location>
</feature>
<protein>
    <submittedName>
        <fullName evidence="3">Uncharacterized protein</fullName>
    </submittedName>
</protein>
<feature type="compositionally biased region" description="Basic and acidic residues" evidence="1">
    <location>
        <begin position="36"/>
        <end position="54"/>
    </location>
</feature>
<name>A0A7I4XYF9_HAECO</name>
<evidence type="ECO:0000256" key="1">
    <source>
        <dbReference type="SAM" id="MobiDB-lite"/>
    </source>
</evidence>
<accession>A0A7I4XYF9</accession>
<reference evidence="3" key="1">
    <citation type="submission" date="2020-12" db="UniProtKB">
        <authorList>
            <consortium name="WormBaseParasite"/>
        </authorList>
    </citation>
    <scope>IDENTIFICATION</scope>
    <source>
        <strain evidence="3">MHco3</strain>
    </source>
</reference>
<feature type="region of interest" description="Disordered" evidence="1">
    <location>
        <begin position="112"/>
        <end position="160"/>
    </location>
</feature>
<evidence type="ECO:0000313" key="3">
    <source>
        <dbReference type="WBParaSite" id="HCON_00020650-00001"/>
    </source>
</evidence>
<feature type="compositionally biased region" description="Low complexity" evidence="1">
    <location>
        <begin position="55"/>
        <end position="65"/>
    </location>
</feature>
<keyword evidence="2" id="KW-1185">Reference proteome</keyword>
<feature type="region of interest" description="Disordered" evidence="1">
    <location>
        <begin position="246"/>
        <end position="326"/>
    </location>
</feature>
<proteinExistence type="predicted"/>
<organism evidence="2 3">
    <name type="scientific">Haemonchus contortus</name>
    <name type="common">Barber pole worm</name>
    <dbReference type="NCBI Taxonomy" id="6289"/>
    <lineage>
        <taxon>Eukaryota</taxon>
        <taxon>Metazoa</taxon>
        <taxon>Ecdysozoa</taxon>
        <taxon>Nematoda</taxon>
        <taxon>Chromadorea</taxon>
        <taxon>Rhabditida</taxon>
        <taxon>Rhabditina</taxon>
        <taxon>Rhabditomorpha</taxon>
        <taxon>Strongyloidea</taxon>
        <taxon>Trichostrongylidae</taxon>
        <taxon>Haemonchus</taxon>
    </lineage>
</organism>
<dbReference type="AlphaFoldDB" id="A0A7I4XYF9"/>